<dbReference type="InterPro" id="IPR025390">
    <property type="entry name" value="Dsc3_C"/>
</dbReference>
<dbReference type="SUPFAM" id="SSF54236">
    <property type="entry name" value="Ubiquitin-like"/>
    <property type="match status" value="1"/>
</dbReference>
<dbReference type="GeneID" id="19198481"/>
<keyword evidence="2" id="KW-0472">Membrane</keyword>
<dbReference type="Gene3D" id="3.10.20.90">
    <property type="entry name" value="Phosphatidylinositol 3-kinase Catalytic Subunit, Chain A, domain 1"/>
    <property type="match status" value="1"/>
</dbReference>
<dbReference type="InterPro" id="IPR045226">
    <property type="entry name" value="Dsc3"/>
</dbReference>
<dbReference type="Pfam" id="PF10302">
    <property type="entry name" value="Dsc3_N"/>
    <property type="match status" value="1"/>
</dbReference>
<dbReference type="EMBL" id="JH711578">
    <property type="protein sequence ID" value="EIW81172.1"/>
    <property type="molecule type" value="Genomic_DNA"/>
</dbReference>
<feature type="region of interest" description="Disordered" evidence="1">
    <location>
        <begin position="96"/>
        <end position="144"/>
    </location>
</feature>
<protein>
    <recommendedName>
        <fullName evidence="3">Ubiquitin-like domain-containing protein</fullName>
    </recommendedName>
</protein>
<reference evidence="5" key="1">
    <citation type="journal article" date="2012" name="Science">
        <title>The Paleozoic origin of enzymatic lignin decomposition reconstructed from 31 fungal genomes.</title>
        <authorList>
            <person name="Floudas D."/>
            <person name="Binder M."/>
            <person name="Riley R."/>
            <person name="Barry K."/>
            <person name="Blanchette R.A."/>
            <person name="Henrissat B."/>
            <person name="Martinez A.T."/>
            <person name="Otillar R."/>
            <person name="Spatafora J.W."/>
            <person name="Yadav J.S."/>
            <person name="Aerts A."/>
            <person name="Benoit I."/>
            <person name="Boyd A."/>
            <person name="Carlson A."/>
            <person name="Copeland A."/>
            <person name="Coutinho P.M."/>
            <person name="de Vries R.P."/>
            <person name="Ferreira P."/>
            <person name="Findley K."/>
            <person name="Foster B."/>
            <person name="Gaskell J."/>
            <person name="Glotzer D."/>
            <person name="Gorecki P."/>
            <person name="Heitman J."/>
            <person name="Hesse C."/>
            <person name="Hori C."/>
            <person name="Igarashi K."/>
            <person name="Jurgens J.A."/>
            <person name="Kallen N."/>
            <person name="Kersten P."/>
            <person name="Kohler A."/>
            <person name="Kuees U."/>
            <person name="Kumar T.K.A."/>
            <person name="Kuo A."/>
            <person name="LaButti K."/>
            <person name="Larrondo L.F."/>
            <person name="Lindquist E."/>
            <person name="Ling A."/>
            <person name="Lombard V."/>
            <person name="Lucas S."/>
            <person name="Lundell T."/>
            <person name="Martin R."/>
            <person name="McLaughlin D.J."/>
            <person name="Morgenstern I."/>
            <person name="Morin E."/>
            <person name="Murat C."/>
            <person name="Nagy L.G."/>
            <person name="Nolan M."/>
            <person name="Ohm R.A."/>
            <person name="Patyshakuliyeva A."/>
            <person name="Rokas A."/>
            <person name="Ruiz-Duenas F.J."/>
            <person name="Sabat G."/>
            <person name="Salamov A."/>
            <person name="Samejima M."/>
            <person name="Schmutz J."/>
            <person name="Slot J.C."/>
            <person name="St John F."/>
            <person name="Stenlid J."/>
            <person name="Sun H."/>
            <person name="Sun S."/>
            <person name="Syed K."/>
            <person name="Tsang A."/>
            <person name="Wiebenga A."/>
            <person name="Young D."/>
            <person name="Pisabarro A."/>
            <person name="Eastwood D.C."/>
            <person name="Martin F."/>
            <person name="Cullen D."/>
            <person name="Grigoriev I.V."/>
            <person name="Hibbett D.S."/>
        </authorList>
    </citation>
    <scope>NUCLEOTIDE SEQUENCE [LARGE SCALE GENOMIC DNA]</scope>
    <source>
        <strain evidence="5">RWD-64-598 SS2</strain>
    </source>
</reference>
<dbReference type="OMA" id="RIYVNCS"/>
<dbReference type="OrthoDB" id="2556122at2759"/>
<sequence>MALSEKAKGKLRAQEGDETWAERDGGCDLTVRFTEGLPDLVIHLAPAHTVRDVKTHIVEARPELADRRLRLIHAGRLLTDGTILYAWLRSLEERQMRATRPGSPVPPRGGGGGRESTDKPSSNTPAAADRTSVPAPSNAWLHCSVGPKIEKEAKVVKKAGKMDAPRGGGAEGREADGAEGEEETETQQPQLQPLRGFDQLVDAGFSREDIAGMRRQFHASSPFGTMGDAEGEYEPDEELDEHARALEEQWIDSLDNGLGDTPPPMSGTASAQTTVIYGILHGFFYPFSQLLFTGTAKPPVFWEDGSVHEEPESVVFGQVMSTGIMLGFVLNVLFGTWRYLLDTS</sequence>
<keyword evidence="5" id="KW-1185">Reference proteome</keyword>
<evidence type="ECO:0000256" key="1">
    <source>
        <dbReference type="SAM" id="MobiDB-lite"/>
    </source>
</evidence>
<dbReference type="Pfam" id="PF13373">
    <property type="entry name" value="Dsc3_C"/>
    <property type="match status" value="1"/>
</dbReference>
<dbReference type="RefSeq" id="XP_007768582.1">
    <property type="nucleotide sequence ID" value="XM_007770392.1"/>
</dbReference>
<dbReference type="InterPro" id="IPR029071">
    <property type="entry name" value="Ubiquitin-like_domsf"/>
</dbReference>
<feature type="region of interest" description="Disordered" evidence="1">
    <location>
        <begin position="157"/>
        <end position="194"/>
    </location>
</feature>
<keyword evidence="2" id="KW-0812">Transmembrane</keyword>
<dbReference type="GO" id="GO:0005783">
    <property type="term" value="C:endoplasmic reticulum"/>
    <property type="evidence" value="ECO:0007669"/>
    <property type="project" value="TreeGrafter"/>
</dbReference>
<dbReference type="InterPro" id="IPR000626">
    <property type="entry name" value="Ubiquitin-like_dom"/>
</dbReference>
<name>A0A5M3MPQ6_CONPW</name>
<feature type="transmembrane region" description="Helical" evidence="2">
    <location>
        <begin position="275"/>
        <end position="294"/>
    </location>
</feature>
<dbReference type="GO" id="GO:0044695">
    <property type="term" value="C:Dsc E3 ubiquitin ligase complex"/>
    <property type="evidence" value="ECO:0007669"/>
    <property type="project" value="InterPro"/>
</dbReference>
<evidence type="ECO:0000313" key="5">
    <source>
        <dbReference type="Proteomes" id="UP000053558"/>
    </source>
</evidence>
<evidence type="ECO:0000259" key="3">
    <source>
        <dbReference type="PROSITE" id="PS50053"/>
    </source>
</evidence>
<dbReference type="Proteomes" id="UP000053558">
    <property type="component" value="Unassembled WGS sequence"/>
</dbReference>
<gene>
    <name evidence="4" type="ORF">CONPUDRAFT_104389</name>
</gene>
<evidence type="ECO:0000256" key="2">
    <source>
        <dbReference type="SAM" id="Phobius"/>
    </source>
</evidence>
<organism evidence="4 5">
    <name type="scientific">Coniophora puteana (strain RWD-64-598)</name>
    <name type="common">Brown rot fungus</name>
    <dbReference type="NCBI Taxonomy" id="741705"/>
    <lineage>
        <taxon>Eukaryota</taxon>
        <taxon>Fungi</taxon>
        <taxon>Dikarya</taxon>
        <taxon>Basidiomycota</taxon>
        <taxon>Agaricomycotina</taxon>
        <taxon>Agaricomycetes</taxon>
        <taxon>Agaricomycetidae</taxon>
        <taxon>Boletales</taxon>
        <taxon>Coniophorineae</taxon>
        <taxon>Coniophoraceae</taxon>
        <taxon>Coniophora</taxon>
    </lineage>
</organism>
<accession>A0A5M3MPQ6</accession>
<comment type="caution">
    <text evidence="4">The sequence shown here is derived from an EMBL/GenBank/DDBJ whole genome shotgun (WGS) entry which is preliminary data.</text>
</comment>
<keyword evidence="2" id="KW-1133">Transmembrane helix</keyword>
<feature type="domain" description="Ubiquitin-like" evidence="3">
    <location>
        <begin position="27"/>
        <end position="84"/>
    </location>
</feature>
<dbReference type="AlphaFoldDB" id="A0A5M3MPQ6"/>
<dbReference type="InterPro" id="IPR019413">
    <property type="entry name" value="Dsc3_ub-like_dom"/>
</dbReference>
<dbReference type="PROSITE" id="PS50053">
    <property type="entry name" value="UBIQUITIN_2"/>
    <property type="match status" value="1"/>
</dbReference>
<dbReference type="KEGG" id="cput:CONPUDRAFT_104389"/>
<proteinExistence type="predicted"/>
<evidence type="ECO:0000313" key="4">
    <source>
        <dbReference type="EMBL" id="EIW81172.1"/>
    </source>
</evidence>
<dbReference type="PANTHER" id="PTHR28049">
    <property type="entry name" value="TRANSMEMBRANE PROTEIN YOR223W"/>
    <property type="match status" value="1"/>
</dbReference>
<dbReference type="PANTHER" id="PTHR28049:SF1">
    <property type="entry name" value="DSC E3 UBIQUITIN LIGASE COMPLEX SUBUNIT 3"/>
    <property type="match status" value="1"/>
</dbReference>
<feature type="transmembrane region" description="Helical" evidence="2">
    <location>
        <begin position="314"/>
        <end position="334"/>
    </location>
</feature>